<evidence type="ECO:0000313" key="2">
    <source>
        <dbReference type="EMBL" id="MQT13630.1"/>
    </source>
</evidence>
<dbReference type="Pfam" id="PF14301">
    <property type="entry name" value="DUF4376"/>
    <property type="match status" value="1"/>
</dbReference>
<proteinExistence type="predicted"/>
<feature type="domain" description="DUF4376" evidence="1">
    <location>
        <begin position="119"/>
        <end position="236"/>
    </location>
</feature>
<protein>
    <submittedName>
        <fullName evidence="2">DUF4376 domain-containing protein</fullName>
    </submittedName>
</protein>
<comment type="caution">
    <text evidence="2">The sequence shown here is derived from an EMBL/GenBank/DDBJ whole genome shotgun (WGS) entry which is preliminary data.</text>
</comment>
<accession>A0A6A7Y3E0</accession>
<dbReference type="AlphaFoldDB" id="A0A6A7Y3E0"/>
<dbReference type="Proteomes" id="UP000332515">
    <property type="component" value="Unassembled WGS sequence"/>
</dbReference>
<dbReference type="InterPro" id="IPR025484">
    <property type="entry name" value="DUF4376"/>
</dbReference>
<dbReference type="EMBL" id="VWNA01000001">
    <property type="protein sequence ID" value="MQT13630.1"/>
    <property type="molecule type" value="Genomic_DNA"/>
</dbReference>
<evidence type="ECO:0000259" key="1">
    <source>
        <dbReference type="Pfam" id="PF14301"/>
    </source>
</evidence>
<keyword evidence="3" id="KW-1185">Reference proteome</keyword>
<organism evidence="2 3">
    <name type="scientific">Segnochrobactrum spirostomi</name>
    <dbReference type="NCBI Taxonomy" id="2608987"/>
    <lineage>
        <taxon>Bacteria</taxon>
        <taxon>Pseudomonadati</taxon>
        <taxon>Pseudomonadota</taxon>
        <taxon>Alphaproteobacteria</taxon>
        <taxon>Hyphomicrobiales</taxon>
        <taxon>Segnochrobactraceae</taxon>
        <taxon>Segnochrobactrum</taxon>
    </lineage>
</organism>
<sequence length="247" mass="25446">MHLYRFTTVAERAAALDGLEDGARGAALEVDLVTARAVWGEPDPETGERAIVTPAVNIAGAWLLASGSIAGETPIAAIDPATMIATDCTEPSIAGARVEPMWSGSADAAITVSDGLAARRAALRLAVEARRDAILTGGWTVPDGPLTGHTLQTRGLEDRTNWLTAASGYAAMVAAGHGDEEGAAFRDAANVTVTVTFGEGHRVLLAMVAWGQAVLARSWALKDEVAAAADVVALDAIDITEGWPPAV</sequence>
<reference evidence="2 3" key="1">
    <citation type="submission" date="2019-09" db="EMBL/GenBank/DDBJ databases">
        <title>Segnochrobactrum spirostomi gen. nov., sp. nov., isolated from the ciliate Spirostomum cf. yagiui and description of a novel family, Segnochrobactraceae fam. nov. within the order Rhizobiales of the class Alphaproteobacteria.</title>
        <authorList>
            <person name="Akter S."/>
            <person name="Shazib S.U.A."/>
            <person name="Shin M.K."/>
        </authorList>
    </citation>
    <scope>NUCLEOTIDE SEQUENCE [LARGE SCALE GENOMIC DNA]</scope>
    <source>
        <strain evidence="2 3">Sp-1</strain>
    </source>
</reference>
<gene>
    <name evidence="2" type="ORF">F0357_13470</name>
</gene>
<name>A0A6A7Y3E0_9HYPH</name>
<evidence type="ECO:0000313" key="3">
    <source>
        <dbReference type="Proteomes" id="UP000332515"/>
    </source>
</evidence>
<dbReference type="RefSeq" id="WP_153482591.1">
    <property type="nucleotide sequence ID" value="NZ_VWNA01000001.1"/>
</dbReference>